<dbReference type="NCBIfam" id="TIGR01311">
    <property type="entry name" value="glycerol_kin"/>
    <property type="match status" value="1"/>
</dbReference>
<dbReference type="GO" id="GO:0019563">
    <property type="term" value="P:glycerol catabolic process"/>
    <property type="evidence" value="ECO:0007669"/>
    <property type="project" value="UniProtKB-UniRule"/>
</dbReference>
<dbReference type="EMBL" id="CP000830">
    <property type="protein sequence ID" value="ABV95153.1"/>
    <property type="molecule type" value="Genomic_DNA"/>
</dbReference>
<comment type="pathway">
    <text evidence="1 9">Polyol metabolism; glycerol degradation via glycerol kinase pathway; sn-glycerol 3-phosphate from glycerol: step 1/1.</text>
</comment>
<dbReference type="FunFam" id="3.30.420.40:FF:000007">
    <property type="entry name" value="Glycerol kinase"/>
    <property type="match status" value="1"/>
</dbReference>
<comment type="caution">
    <text evidence="9">Lacks conserved residue(s) required for the propagation of feature annotation.</text>
</comment>
<evidence type="ECO:0000256" key="4">
    <source>
        <dbReference type="ARBA" id="ARBA00022741"/>
    </source>
</evidence>
<reference evidence="14" key="1">
    <citation type="journal article" date="2010" name="ISME J.">
        <title>The complete genome sequence of the algal symbiont Dinoroseobacter shibae: a hitchhiker's guide to life in the sea.</title>
        <authorList>
            <person name="Wagner-Dobler I."/>
            <person name="Ballhausen B."/>
            <person name="Berger M."/>
            <person name="Brinkhoff T."/>
            <person name="Buchholz I."/>
            <person name="Bunk B."/>
            <person name="Cypionka H."/>
            <person name="Daniel R."/>
            <person name="Drepper T."/>
            <person name="Gerdts G."/>
            <person name="Hahnke S."/>
            <person name="Han C."/>
            <person name="Jahn D."/>
            <person name="Kalhoefer D."/>
            <person name="Kiss H."/>
            <person name="Klenk H.P."/>
            <person name="Kyrpides N."/>
            <person name="Liebl W."/>
            <person name="Liesegang H."/>
            <person name="Meincke L."/>
            <person name="Pati A."/>
            <person name="Petersen J."/>
            <person name="Piekarski T."/>
            <person name="Pommerenke C."/>
            <person name="Pradella S."/>
            <person name="Pukall R."/>
            <person name="Rabus R."/>
            <person name="Stackebrandt E."/>
            <person name="Thole S."/>
            <person name="Thompson L."/>
            <person name="Tielen P."/>
            <person name="Tomasch J."/>
            <person name="von Jan M."/>
            <person name="Wanphrut N."/>
            <person name="Wichels A."/>
            <person name="Zech H."/>
            <person name="Simon M."/>
        </authorList>
    </citation>
    <scope>NUCLEOTIDE SEQUENCE [LARGE SCALE GENOMIC DNA]</scope>
    <source>
        <strain evidence="14">DSM 16493 / NCIMB 14021 / DFL 12</strain>
    </source>
</reference>
<feature type="binding site" evidence="9">
    <location>
        <position position="434"/>
    </location>
    <ligand>
        <name>ATP</name>
        <dbReference type="ChEBI" id="CHEBI:30616"/>
    </ligand>
</feature>
<dbReference type="GO" id="GO:0005524">
    <property type="term" value="F:ATP binding"/>
    <property type="evidence" value="ECO:0007669"/>
    <property type="project" value="UniProtKB-UniRule"/>
</dbReference>
<feature type="binding site" evidence="9">
    <location>
        <position position="35"/>
    </location>
    <ligand>
        <name>ATP</name>
        <dbReference type="ChEBI" id="CHEBI:30616"/>
    </ligand>
</feature>
<dbReference type="AlphaFoldDB" id="A8LP88"/>
<dbReference type="GO" id="GO:0006072">
    <property type="term" value="P:glycerol-3-phosphate metabolic process"/>
    <property type="evidence" value="ECO:0007669"/>
    <property type="project" value="InterPro"/>
</dbReference>
<keyword evidence="3 9" id="KW-0808">Transferase</keyword>
<dbReference type="eggNOG" id="COG0554">
    <property type="taxonomic scope" value="Bacteria"/>
</dbReference>
<organism evidence="13 14">
    <name type="scientific">Dinoroseobacter shibae (strain DSM 16493 / NCIMB 14021 / DFL 12)</name>
    <dbReference type="NCBI Taxonomy" id="398580"/>
    <lineage>
        <taxon>Bacteria</taxon>
        <taxon>Pseudomonadati</taxon>
        <taxon>Pseudomonadota</taxon>
        <taxon>Alphaproteobacteria</taxon>
        <taxon>Rhodobacterales</taxon>
        <taxon>Roseobacteraceae</taxon>
        <taxon>Dinoroseobacter</taxon>
    </lineage>
</organism>
<keyword evidence="5 9" id="KW-0418">Kinase</keyword>
<dbReference type="InterPro" id="IPR018485">
    <property type="entry name" value="FGGY_C"/>
</dbReference>
<sequence>MDRQRGQFLLNLRALKPRPGEGTVRHVLAIDQGTTSSRAIVFDADMNIVSIAQEEFAQHYPDSGWVEHDPEDLWDTVLRTCRNVLERTGLAATDLAGIGITNQRETTVVWDKSTGKPIHNAIVWQDRRTAPFCAELRKAGHDALITAQTGLLADPYFSGTKLKYILDTVEGARDRAKAGELLFGTVDSFLIWRLTNGAAHVTDATNAARTMLYDIHKGAWSAEICTLFDIPLGMLPQVHDCDAEFGTCTPEHLGGAVPILGVAGDQQAATIGQACFEPGMLKSTYGTGCFALLNTGEAPVTSTNRLLTTIAYQLDGKPTYALEGSIFVAGAVVQWLRDGLKLIANASETQPLAEAADPHDPVILVPAFTGLGAPYWNAECRGAVFGLSRGSGPEEFARAALESVGYQTRDLLEAMHKDWSDAREGQPTLRVDGGMTASDWTMQFLADIIDAPVDRPKITETTALGVAWLAGQKAGLYPDRAGFAANWALDQRFEPKMDATTRDTKYAAWKRAVAAVQQA</sequence>
<feature type="binding site" evidence="9">
    <location>
        <position position="38"/>
    </location>
    <ligand>
        <name>ADP</name>
        <dbReference type="ChEBI" id="CHEBI:456216"/>
    </ligand>
</feature>
<feature type="binding site" evidence="9">
    <location>
        <position position="334"/>
    </location>
    <ligand>
        <name>ATP</name>
        <dbReference type="ChEBI" id="CHEBI:30616"/>
    </ligand>
</feature>
<keyword evidence="14" id="KW-1185">Reference proteome</keyword>
<feature type="binding site" evidence="9">
    <location>
        <position position="265"/>
    </location>
    <ligand>
        <name>sn-glycerol 3-phosphate</name>
        <dbReference type="ChEBI" id="CHEBI:57597"/>
    </ligand>
</feature>
<evidence type="ECO:0000313" key="14">
    <source>
        <dbReference type="Proteomes" id="UP000006833"/>
    </source>
</evidence>
<dbReference type="InterPro" id="IPR043129">
    <property type="entry name" value="ATPase_NBD"/>
</dbReference>
<dbReference type="InterPro" id="IPR000577">
    <property type="entry name" value="Carb_kinase_FGGY"/>
</dbReference>
<dbReference type="GO" id="GO:0005829">
    <property type="term" value="C:cytosol"/>
    <property type="evidence" value="ECO:0007669"/>
    <property type="project" value="TreeGrafter"/>
</dbReference>
<feature type="binding site" evidence="9">
    <location>
        <position position="105"/>
    </location>
    <ligand>
        <name>sn-glycerol 3-phosphate</name>
        <dbReference type="ChEBI" id="CHEBI:57597"/>
    </ligand>
</feature>
<evidence type="ECO:0000256" key="6">
    <source>
        <dbReference type="ARBA" id="ARBA00022798"/>
    </source>
</evidence>
<feature type="binding site" evidence="9">
    <location>
        <position position="104"/>
    </location>
    <ligand>
        <name>glycerol</name>
        <dbReference type="ChEBI" id="CHEBI:17754"/>
    </ligand>
</feature>
<feature type="domain" description="Carbohydrate kinase FGGY N-terminal" evidence="11">
    <location>
        <begin position="27"/>
        <end position="272"/>
    </location>
</feature>
<keyword evidence="4 9" id="KW-0547">Nucleotide-binding</keyword>
<feature type="binding site" evidence="9">
    <location>
        <position position="434"/>
    </location>
    <ligand>
        <name>ADP</name>
        <dbReference type="ChEBI" id="CHEBI:456216"/>
    </ligand>
</feature>
<feature type="binding site" evidence="9">
    <location>
        <position position="36"/>
    </location>
    <ligand>
        <name>ATP</name>
        <dbReference type="ChEBI" id="CHEBI:30616"/>
    </ligand>
</feature>
<feature type="binding site" evidence="9">
    <location>
        <position position="34"/>
    </location>
    <ligand>
        <name>ATP</name>
        <dbReference type="ChEBI" id="CHEBI:30616"/>
    </ligand>
</feature>
<dbReference type="HAMAP" id="MF_00186">
    <property type="entry name" value="Glycerol_kin"/>
    <property type="match status" value="1"/>
</dbReference>
<feature type="binding site" evidence="9">
    <location>
        <position position="34"/>
    </location>
    <ligand>
        <name>sn-glycerol 3-phosphate</name>
        <dbReference type="ChEBI" id="CHEBI:57597"/>
    </ligand>
</feature>
<evidence type="ECO:0000256" key="7">
    <source>
        <dbReference type="ARBA" id="ARBA00022840"/>
    </source>
</evidence>
<evidence type="ECO:0000256" key="10">
    <source>
        <dbReference type="RuleBase" id="RU003733"/>
    </source>
</evidence>
<dbReference type="CDD" id="cd07786">
    <property type="entry name" value="FGGY_EcGK_like"/>
    <property type="match status" value="1"/>
</dbReference>
<evidence type="ECO:0000256" key="2">
    <source>
        <dbReference type="ARBA" id="ARBA00009156"/>
    </source>
</evidence>
<feature type="binding site" evidence="9">
    <location>
        <position position="104"/>
    </location>
    <ligand>
        <name>sn-glycerol 3-phosphate</name>
        <dbReference type="ChEBI" id="CHEBI:57597"/>
    </ligand>
</feature>
<dbReference type="PANTHER" id="PTHR10196">
    <property type="entry name" value="SUGAR KINASE"/>
    <property type="match status" value="1"/>
</dbReference>
<comment type="activity regulation">
    <text evidence="9">Inhibited by fructose 1,6-bisphosphate (FBP).</text>
</comment>
<evidence type="ECO:0000256" key="5">
    <source>
        <dbReference type="ARBA" id="ARBA00022777"/>
    </source>
</evidence>
<evidence type="ECO:0000259" key="12">
    <source>
        <dbReference type="Pfam" id="PF02782"/>
    </source>
</evidence>
<feature type="binding site" evidence="9">
    <location>
        <position position="287"/>
    </location>
    <ligand>
        <name>ATP</name>
        <dbReference type="ChEBI" id="CHEBI:30616"/>
    </ligand>
</feature>
<dbReference type="Gene3D" id="3.30.420.40">
    <property type="match status" value="2"/>
</dbReference>
<feature type="binding site" evidence="9">
    <location>
        <position position="265"/>
    </location>
    <ligand>
        <name>glycerol</name>
        <dbReference type="ChEBI" id="CHEBI:17754"/>
    </ligand>
</feature>
<dbReference type="NCBIfam" id="NF000756">
    <property type="entry name" value="PRK00047.1"/>
    <property type="match status" value="1"/>
</dbReference>
<keyword evidence="7 9" id="KW-0067">ATP-binding</keyword>
<comment type="function">
    <text evidence="9">Key enzyme in the regulation of glycerol uptake and metabolism. Catalyzes the phosphorylation of glycerol to yield sn-glycerol 3-phosphate.</text>
</comment>
<evidence type="ECO:0000313" key="13">
    <source>
        <dbReference type="EMBL" id="ABV95153.1"/>
    </source>
</evidence>
<evidence type="ECO:0000256" key="3">
    <source>
        <dbReference type="ARBA" id="ARBA00022679"/>
    </source>
</evidence>
<dbReference type="UniPathway" id="UPA00618">
    <property type="reaction ID" value="UER00672"/>
</dbReference>
<dbReference type="HOGENOM" id="CLU_009281_2_3_5"/>
<feature type="binding site" evidence="9">
    <location>
        <position position="156"/>
    </location>
    <ligand>
        <name>sn-glycerol 3-phosphate</name>
        <dbReference type="ChEBI" id="CHEBI:57597"/>
    </ligand>
</feature>
<dbReference type="STRING" id="398580.Dshi_3420"/>
<feature type="domain" description="Carbohydrate kinase FGGY C-terminal" evidence="12">
    <location>
        <begin position="282"/>
        <end position="471"/>
    </location>
</feature>
<dbReference type="PANTHER" id="PTHR10196:SF78">
    <property type="entry name" value="GLYCEROL KINASE"/>
    <property type="match status" value="1"/>
</dbReference>
<dbReference type="KEGG" id="dsh:Dshi_3420"/>
<evidence type="ECO:0000259" key="11">
    <source>
        <dbReference type="Pfam" id="PF00370"/>
    </source>
</evidence>
<feature type="binding site" evidence="9">
    <location>
        <position position="105"/>
    </location>
    <ligand>
        <name>glycerol</name>
        <dbReference type="ChEBI" id="CHEBI:17754"/>
    </ligand>
</feature>
<gene>
    <name evidence="9 13" type="primary">glpK</name>
    <name evidence="13" type="ordered locus">Dshi_3420</name>
</gene>
<feature type="binding site" evidence="9">
    <location>
        <position position="330"/>
    </location>
    <ligand>
        <name>ATP</name>
        <dbReference type="ChEBI" id="CHEBI:30616"/>
    </ligand>
</feature>
<dbReference type="EC" id="2.7.1.30" evidence="9"/>
<dbReference type="Proteomes" id="UP000006833">
    <property type="component" value="Chromosome"/>
</dbReference>
<dbReference type="InterPro" id="IPR018483">
    <property type="entry name" value="Carb_kinase_FGGY_CS"/>
</dbReference>
<dbReference type="Pfam" id="PF00370">
    <property type="entry name" value="FGGY_N"/>
    <property type="match status" value="1"/>
</dbReference>
<feature type="binding site" evidence="9">
    <location>
        <position position="266"/>
    </location>
    <ligand>
        <name>glycerol</name>
        <dbReference type="ChEBI" id="CHEBI:17754"/>
    </ligand>
</feature>
<dbReference type="InterPro" id="IPR005999">
    <property type="entry name" value="Glycerol_kin"/>
</dbReference>
<dbReference type="InterPro" id="IPR018484">
    <property type="entry name" value="FGGY_N"/>
</dbReference>
<dbReference type="PIRSF" id="PIRSF000538">
    <property type="entry name" value="GlpK"/>
    <property type="match status" value="1"/>
</dbReference>
<dbReference type="SUPFAM" id="SSF53067">
    <property type="entry name" value="Actin-like ATPase domain"/>
    <property type="match status" value="2"/>
</dbReference>
<proteinExistence type="inferred from homology"/>
<feature type="binding site" evidence="9">
    <location>
        <position position="34"/>
    </location>
    <ligand>
        <name>ADP</name>
        <dbReference type="ChEBI" id="CHEBI:456216"/>
    </ligand>
</feature>
<name>A8LP88_DINSH</name>
<feature type="binding site" evidence="9">
    <location>
        <position position="287"/>
    </location>
    <ligand>
        <name>ADP</name>
        <dbReference type="ChEBI" id="CHEBI:456216"/>
    </ligand>
</feature>
<feature type="binding site" evidence="9">
    <location>
        <position position="330"/>
    </location>
    <ligand>
        <name>ADP</name>
        <dbReference type="ChEBI" id="CHEBI:456216"/>
    </ligand>
</feature>
<dbReference type="FunFam" id="3.30.420.40:FF:000008">
    <property type="entry name" value="Glycerol kinase"/>
    <property type="match status" value="1"/>
</dbReference>
<comment type="catalytic activity">
    <reaction evidence="8 9">
        <text>glycerol + ATP = sn-glycerol 3-phosphate + ADP + H(+)</text>
        <dbReference type="Rhea" id="RHEA:21644"/>
        <dbReference type="ChEBI" id="CHEBI:15378"/>
        <dbReference type="ChEBI" id="CHEBI:17754"/>
        <dbReference type="ChEBI" id="CHEBI:30616"/>
        <dbReference type="ChEBI" id="CHEBI:57597"/>
        <dbReference type="ChEBI" id="CHEBI:456216"/>
        <dbReference type="EC" id="2.7.1.30"/>
    </reaction>
</comment>
<protein>
    <recommendedName>
        <fullName evidence="9">Glycerol kinase</fullName>
        <ecNumber evidence="9">2.7.1.30</ecNumber>
    </recommendedName>
    <alternativeName>
        <fullName evidence="9">ATP:glycerol 3-phosphotransferase</fullName>
    </alternativeName>
    <alternativeName>
        <fullName evidence="9">Glycerokinase</fullName>
        <shortName evidence="9">GK</shortName>
    </alternativeName>
</protein>
<dbReference type="PROSITE" id="PS00445">
    <property type="entry name" value="FGGY_KINASES_2"/>
    <property type="match status" value="1"/>
</dbReference>
<feature type="binding site" evidence="9">
    <location>
        <position position="156"/>
    </location>
    <ligand>
        <name>glycerol</name>
        <dbReference type="ChEBI" id="CHEBI:17754"/>
    </ligand>
</feature>
<keyword evidence="6 9" id="KW-0319">Glycerol metabolism</keyword>
<evidence type="ECO:0000256" key="8">
    <source>
        <dbReference type="ARBA" id="ARBA00052101"/>
    </source>
</evidence>
<dbReference type="Pfam" id="PF02782">
    <property type="entry name" value="FGGY_C"/>
    <property type="match status" value="1"/>
</dbReference>
<dbReference type="GO" id="GO:0004370">
    <property type="term" value="F:glycerol kinase activity"/>
    <property type="evidence" value="ECO:0007669"/>
    <property type="project" value="UniProtKB-UniRule"/>
</dbReference>
<comment type="similarity">
    <text evidence="2 9 10">Belongs to the FGGY kinase family.</text>
</comment>
<evidence type="ECO:0000256" key="1">
    <source>
        <dbReference type="ARBA" id="ARBA00005190"/>
    </source>
</evidence>
<evidence type="ECO:0000256" key="9">
    <source>
        <dbReference type="HAMAP-Rule" id="MF_00186"/>
    </source>
</evidence>
<accession>A8LP88</accession>